<dbReference type="Proteomes" id="UP001479436">
    <property type="component" value="Unassembled WGS sequence"/>
</dbReference>
<comment type="caution">
    <text evidence="3">The sequence shown here is derived from an EMBL/GenBank/DDBJ whole genome shotgun (WGS) entry which is preliminary data.</text>
</comment>
<dbReference type="EMBL" id="JASJQH010000806">
    <property type="protein sequence ID" value="KAK9762858.1"/>
    <property type="molecule type" value="Genomic_DNA"/>
</dbReference>
<feature type="region of interest" description="Disordered" evidence="2">
    <location>
        <begin position="16"/>
        <end position="40"/>
    </location>
</feature>
<protein>
    <recommendedName>
        <fullName evidence="5">Endosome-associated-trafficking regulator 1</fullName>
    </recommendedName>
</protein>
<reference evidence="3 4" key="1">
    <citation type="submission" date="2023-04" db="EMBL/GenBank/DDBJ databases">
        <title>Genome of Basidiobolus ranarum AG-B5.</title>
        <authorList>
            <person name="Stajich J.E."/>
            <person name="Carter-House D."/>
            <person name="Gryganskyi A."/>
        </authorList>
    </citation>
    <scope>NUCLEOTIDE SEQUENCE [LARGE SCALE GENOMIC DNA]</scope>
    <source>
        <strain evidence="3 4">AG-B5</strain>
    </source>
</reference>
<evidence type="ECO:0000313" key="4">
    <source>
        <dbReference type="Proteomes" id="UP001479436"/>
    </source>
</evidence>
<feature type="compositionally biased region" description="Polar residues" evidence="2">
    <location>
        <begin position="160"/>
        <end position="198"/>
    </location>
</feature>
<feature type="compositionally biased region" description="Basic and acidic residues" evidence="2">
    <location>
        <begin position="100"/>
        <end position="112"/>
    </location>
</feature>
<feature type="region of interest" description="Disordered" evidence="2">
    <location>
        <begin position="160"/>
        <end position="212"/>
    </location>
</feature>
<feature type="coiled-coil region" evidence="1">
    <location>
        <begin position="228"/>
        <end position="290"/>
    </location>
</feature>
<gene>
    <name evidence="3" type="ORF">K7432_010996</name>
</gene>
<name>A0ABR2WMY6_9FUNG</name>
<keyword evidence="1" id="KW-0175">Coiled coil</keyword>
<organism evidence="3 4">
    <name type="scientific">Basidiobolus ranarum</name>
    <dbReference type="NCBI Taxonomy" id="34480"/>
    <lineage>
        <taxon>Eukaryota</taxon>
        <taxon>Fungi</taxon>
        <taxon>Fungi incertae sedis</taxon>
        <taxon>Zoopagomycota</taxon>
        <taxon>Entomophthoromycotina</taxon>
        <taxon>Basidiobolomycetes</taxon>
        <taxon>Basidiobolales</taxon>
        <taxon>Basidiobolaceae</taxon>
        <taxon>Basidiobolus</taxon>
    </lineage>
</organism>
<proteinExistence type="predicted"/>
<evidence type="ECO:0000313" key="3">
    <source>
        <dbReference type="EMBL" id="KAK9762858.1"/>
    </source>
</evidence>
<feature type="region of interest" description="Disordered" evidence="2">
    <location>
        <begin position="73"/>
        <end position="123"/>
    </location>
</feature>
<feature type="compositionally biased region" description="Polar residues" evidence="2">
    <location>
        <begin position="25"/>
        <end position="40"/>
    </location>
</feature>
<evidence type="ECO:0000256" key="1">
    <source>
        <dbReference type="SAM" id="Coils"/>
    </source>
</evidence>
<evidence type="ECO:0000256" key="2">
    <source>
        <dbReference type="SAM" id="MobiDB-lite"/>
    </source>
</evidence>
<sequence>MSCGILKKNIFDTETEAKPLPTLPSKPTNTKTMVNSNQETRTTPISPKLAYTYNESDNEDIYHMEGSTTFPLNTLSKPNKYERKSQVKGGEISGTPLNTKELENSGLRRKELPSPPLRSETSFYNHESTGFLSEEEVDTVNLDVTNFSRVLSKQLQLNPLDSKTNTMNSHLPNSNSDLNTNNKTNPSKYGQLGNGNRSTKPKPLPKPRTTSGTLELTQSELKLAYFQATSLQTQLETQQKEIVELEQQTIEYKKENSKLSTELEKITENEKELKKELSEMRDMMNAMKMENILLNQQKDALFIENNQRMESLHRQVAYLKMELIKSATYADSAIKQILMGVTNAHQVMECLNSLGKISPED</sequence>
<accession>A0ABR2WMY6</accession>
<keyword evidence="4" id="KW-1185">Reference proteome</keyword>
<evidence type="ECO:0008006" key="5">
    <source>
        <dbReference type="Google" id="ProtNLM"/>
    </source>
</evidence>